<feature type="compositionally biased region" description="Low complexity" evidence="1">
    <location>
        <begin position="233"/>
        <end position="248"/>
    </location>
</feature>
<name>A0ABR1HA46_9HYPO</name>
<feature type="region of interest" description="Disordered" evidence="1">
    <location>
        <begin position="390"/>
        <end position="409"/>
    </location>
</feature>
<dbReference type="Proteomes" id="UP001498476">
    <property type="component" value="Unassembled WGS sequence"/>
</dbReference>
<feature type="compositionally biased region" description="Polar residues" evidence="1">
    <location>
        <begin position="314"/>
        <end position="323"/>
    </location>
</feature>
<evidence type="ECO:0000313" key="3">
    <source>
        <dbReference type="EMBL" id="KAK7417960.1"/>
    </source>
</evidence>
<gene>
    <name evidence="3" type="ORF">QQX98_004262</name>
</gene>
<feature type="compositionally biased region" description="Polar residues" evidence="1">
    <location>
        <begin position="1"/>
        <end position="15"/>
    </location>
</feature>
<dbReference type="EMBL" id="JAZAVJ010000052">
    <property type="protein sequence ID" value="KAK7417960.1"/>
    <property type="molecule type" value="Genomic_DNA"/>
</dbReference>
<organism evidence="3 4">
    <name type="scientific">Neonectria punicea</name>
    <dbReference type="NCBI Taxonomy" id="979145"/>
    <lineage>
        <taxon>Eukaryota</taxon>
        <taxon>Fungi</taxon>
        <taxon>Dikarya</taxon>
        <taxon>Ascomycota</taxon>
        <taxon>Pezizomycotina</taxon>
        <taxon>Sordariomycetes</taxon>
        <taxon>Hypocreomycetidae</taxon>
        <taxon>Hypocreales</taxon>
        <taxon>Nectriaceae</taxon>
        <taxon>Neonectria</taxon>
    </lineage>
</organism>
<feature type="compositionally biased region" description="Polar residues" evidence="1">
    <location>
        <begin position="27"/>
        <end position="39"/>
    </location>
</feature>
<keyword evidence="2" id="KW-0472">Membrane</keyword>
<feature type="region of interest" description="Disordered" evidence="1">
    <location>
        <begin position="1"/>
        <end position="64"/>
    </location>
</feature>
<feature type="transmembrane region" description="Helical" evidence="2">
    <location>
        <begin position="258"/>
        <end position="281"/>
    </location>
</feature>
<evidence type="ECO:0000313" key="4">
    <source>
        <dbReference type="Proteomes" id="UP001498476"/>
    </source>
</evidence>
<feature type="region of interest" description="Disordered" evidence="1">
    <location>
        <begin position="214"/>
        <end position="252"/>
    </location>
</feature>
<feature type="compositionally biased region" description="Gly residues" evidence="1">
    <location>
        <begin position="44"/>
        <end position="56"/>
    </location>
</feature>
<comment type="caution">
    <text evidence="3">The sequence shown here is derived from an EMBL/GenBank/DDBJ whole genome shotgun (WGS) entry which is preliminary data.</text>
</comment>
<keyword evidence="4" id="KW-1185">Reference proteome</keyword>
<evidence type="ECO:0008006" key="5">
    <source>
        <dbReference type="Google" id="ProtNLM"/>
    </source>
</evidence>
<evidence type="ECO:0000256" key="2">
    <source>
        <dbReference type="SAM" id="Phobius"/>
    </source>
</evidence>
<feature type="compositionally biased region" description="Basic and acidic residues" evidence="1">
    <location>
        <begin position="324"/>
        <end position="335"/>
    </location>
</feature>
<protein>
    <recommendedName>
        <fullName evidence="5">Mid2 domain-containing protein</fullName>
    </recommendedName>
</protein>
<keyword evidence="2" id="KW-1133">Transmembrane helix</keyword>
<proteinExistence type="predicted"/>
<feature type="compositionally biased region" description="Polar residues" evidence="1">
    <location>
        <begin position="349"/>
        <end position="373"/>
    </location>
</feature>
<dbReference type="CDD" id="cd12087">
    <property type="entry name" value="TM_EGFR-like"/>
    <property type="match status" value="1"/>
</dbReference>
<sequence length="409" mass="42618">MDRLASSLQGTNMESLNDKANVVNAGESASSTTKNLQSQPTGNSGNGPGDTGGNPSGPGEAQNHVSFADLGTSVFALSSVPTQAFKYGTTDDDVEIDELTWQGWNGDIENYKQITRATFDDGEPDFDVPFINVSTSGASLNFTMFSDDSFSPFISNKMRLVVNWHTSELTGNTTSTIFAIVNTDAEVNGEEAIIDAANEQVSDDDIEVVSTLTASPTADSTGGGGVSDSEPTDSAASATSSAGSDSSSGDGGGLAKGAIAGIAVGAVIGVLLIGALAWFFLRKRRQNKKLAGGYTGTDSAGTYMVDKETHGRTTDSPNSPYTDDNQHVPIDDSARDTAAIGPTDRGGITRTSTSGSHGGRASTSGTQTPQGMSSNVAHLVEDGMTADEIRRLEEEERQLDDEIERAARR</sequence>
<accession>A0ABR1HA46</accession>
<reference evidence="3 4" key="1">
    <citation type="journal article" date="2025" name="Microbiol. Resour. Announc.">
        <title>Draft genome sequences for Neonectria magnoliae and Neonectria punicea, canker pathogens of Liriodendron tulipifera and Acer saccharum in West Virginia.</title>
        <authorList>
            <person name="Petronek H.M."/>
            <person name="Kasson M.T."/>
            <person name="Metheny A.M."/>
            <person name="Stauder C.M."/>
            <person name="Lovett B."/>
            <person name="Lynch S.C."/>
            <person name="Garnas J.R."/>
            <person name="Kasson L.R."/>
            <person name="Stajich J.E."/>
        </authorList>
    </citation>
    <scope>NUCLEOTIDE SEQUENCE [LARGE SCALE GENOMIC DNA]</scope>
    <source>
        <strain evidence="3 4">NRRL 64653</strain>
    </source>
</reference>
<keyword evidence="2" id="KW-0812">Transmembrane</keyword>
<feature type="region of interest" description="Disordered" evidence="1">
    <location>
        <begin position="309"/>
        <end position="373"/>
    </location>
</feature>
<evidence type="ECO:0000256" key="1">
    <source>
        <dbReference type="SAM" id="MobiDB-lite"/>
    </source>
</evidence>